<protein>
    <submittedName>
        <fullName evidence="1">Uncharacterized protein</fullName>
    </submittedName>
</protein>
<reference evidence="1 2" key="1">
    <citation type="journal article" date="2019" name="Nat. Ecol. Evol.">
        <title>Megaphylogeny resolves global patterns of mushroom evolution.</title>
        <authorList>
            <person name="Varga T."/>
            <person name="Krizsan K."/>
            <person name="Foldi C."/>
            <person name="Dima B."/>
            <person name="Sanchez-Garcia M."/>
            <person name="Sanchez-Ramirez S."/>
            <person name="Szollosi G.J."/>
            <person name="Szarkandi J.G."/>
            <person name="Papp V."/>
            <person name="Albert L."/>
            <person name="Andreopoulos W."/>
            <person name="Angelini C."/>
            <person name="Antonin V."/>
            <person name="Barry K.W."/>
            <person name="Bougher N.L."/>
            <person name="Buchanan P."/>
            <person name="Buyck B."/>
            <person name="Bense V."/>
            <person name="Catcheside P."/>
            <person name="Chovatia M."/>
            <person name="Cooper J."/>
            <person name="Damon W."/>
            <person name="Desjardin D."/>
            <person name="Finy P."/>
            <person name="Geml J."/>
            <person name="Haridas S."/>
            <person name="Hughes K."/>
            <person name="Justo A."/>
            <person name="Karasinski D."/>
            <person name="Kautmanova I."/>
            <person name="Kiss B."/>
            <person name="Kocsube S."/>
            <person name="Kotiranta H."/>
            <person name="LaButti K.M."/>
            <person name="Lechner B.E."/>
            <person name="Liimatainen K."/>
            <person name="Lipzen A."/>
            <person name="Lukacs Z."/>
            <person name="Mihaltcheva S."/>
            <person name="Morgado L.N."/>
            <person name="Niskanen T."/>
            <person name="Noordeloos M.E."/>
            <person name="Ohm R.A."/>
            <person name="Ortiz-Santana B."/>
            <person name="Ovrebo C."/>
            <person name="Racz N."/>
            <person name="Riley R."/>
            <person name="Savchenko A."/>
            <person name="Shiryaev A."/>
            <person name="Soop K."/>
            <person name="Spirin V."/>
            <person name="Szebenyi C."/>
            <person name="Tomsovsky M."/>
            <person name="Tulloss R.E."/>
            <person name="Uehling J."/>
            <person name="Grigoriev I.V."/>
            <person name="Vagvolgyi C."/>
            <person name="Papp T."/>
            <person name="Martin F.M."/>
            <person name="Miettinen O."/>
            <person name="Hibbett D.S."/>
            <person name="Nagy L.G."/>
        </authorList>
    </citation>
    <scope>NUCLEOTIDE SEQUENCE [LARGE SCALE GENOMIC DNA]</scope>
    <source>
        <strain evidence="1 2">OMC1185</strain>
    </source>
</reference>
<evidence type="ECO:0000313" key="2">
    <source>
        <dbReference type="Proteomes" id="UP000305948"/>
    </source>
</evidence>
<organism evidence="1 2">
    <name type="scientific">Heliocybe sulcata</name>
    <dbReference type="NCBI Taxonomy" id="5364"/>
    <lineage>
        <taxon>Eukaryota</taxon>
        <taxon>Fungi</taxon>
        <taxon>Dikarya</taxon>
        <taxon>Basidiomycota</taxon>
        <taxon>Agaricomycotina</taxon>
        <taxon>Agaricomycetes</taxon>
        <taxon>Gloeophyllales</taxon>
        <taxon>Gloeophyllaceae</taxon>
        <taxon>Heliocybe</taxon>
    </lineage>
</organism>
<dbReference type="AlphaFoldDB" id="A0A5C3MTI8"/>
<gene>
    <name evidence="1" type="ORF">OE88DRAFT_812021</name>
</gene>
<name>A0A5C3MTI8_9AGAM</name>
<sequence length="105" mass="11807">MAQAAEYRVSLIDLPDVWVGVTIITSFGPRLRCLFPPSPALHHPRKMSDIDLLASWVNWMNDLRVRPEVIPKISDGRGGIDLAARLAGGERYSADLFGSERRPWH</sequence>
<keyword evidence="2" id="KW-1185">Reference proteome</keyword>
<proteinExistence type="predicted"/>
<dbReference type="EMBL" id="ML213525">
    <property type="protein sequence ID" value="TFK47088.1"/>
    <property type="molecule type" value="Genomic_DNA"/>
</dbReference>
<evidence type="ECO:0000313" key="1">
    <source>
        <dbReference type="EMBL" id="TFK47088.1"/>
    </source>
</evidence>
<accession>A0A5C3MTI8</accession>
<dbReference type="Proteomes" id="UP000305948">
    <property type="component" value="Unassembled WGS sequence"/>
</dbReference>